<name>A0A3S5GXW4_9BACT</name>
<dbReference type="InterPro" id="IPR008538">
    <property type="entry name" value="Uma2"/>
</dbReference>
<dbReference type="Pfam" id="PF05685">
    <property type="entry name" value="Uma2"/>
    <property type="match status" value="1"/>
</dbReference>
<dbReference type="PANTHER" id="PTHR34107">
    <property type="entry name" value="SLL0198 PROTEIN-RELATED"/>
    <property type="match status" value="1"/>
</dbReference>
<dbReference type="EMBL" id="MH908915">
    <property type="protein sequence ID" value="AYM54038.1"/>
    <property type="molecule type" value="Genomic_DNA"/>
</dbReference>
<dbReference type="PANTHER" id="PTHR34107:SF4">
    <property type="entry name" value="SLL1222 PROTEIN"/>
    <property type="match status" value="1"/>
</dbReference>
<evidence type="ECO:0000313" key="2">
    <source>
        <dbReference type="EMBL" id="AYM54038.1"/>
    </source>
</evidence>
<reference evidence="2" key="1">
    <citation type="journal article" date="2018" name="J. Ind. Microbiol. Biotechnol.">
        <title>Genome mining reveals uncommon alkylpyrones as type III PKS products from myxobacteria.</title>
        <authorList>
            <person name="Hug J.J."/>
            <person name="Panter F."/>
            <person name="Krug D."/>
            <person name="Muller R."/>
        </authorList>
    </citation>
    <scope>NUCLEOTIDE SEQUENCE</scope>
    <source>
        <strain evidence="2">An d48</strain>
    </source>
</reference>
<feature type="domain" description="Putative restriction endonuclease" evidence="1">
    <location>
        <begin position="4"/>
        <end position="160"/>
    </location>
</feature>
<dbReference type="Gene3D" id="3.90.1570.10">
    <property type="entry name" value="tt1808, chain A"/>
    <property type="match status" value="1"/>
</dbReference>
<protein>
    <recommendedName>
        <fullName evidence="1">Putative restriction endonuclease domain-containing protein</fullName>
    </recommendedName>
</protein>
<accession>A0A3S5GXW4</accession>
<dbReference type="InterPro" id="IPR012296">
    <property type="entry name" value="Nuclease_put_TT1808"/>
</dbReference>
<sequence>MVGEIIDGTLYVHARPGDRHGYFRLRLFSELDAPFQLGANGPGGWWLMVEPGVQVAGSPEFVPDLAGWRRERVSELPEGRWTVCPDWLCEILSPSTRGYDRRIKRPFYARIGVQHLWFIDLEERTLTVNRLVNGLWTELGVYGEEDALIRVAPFEDVELRLGWLWQAVGNRR</sequence>
<dbReference type="CDD" id="cd06260">
    <property type="entry name" value="DUF820-like"/>
    <property type="match status" value="1"/>
</dbReference>
<proteinExistence type="predicted"/>
<dbReference type="InterPro" id="IPR011335">
    <property type="entry name" value="Restrct_endonuc-II-like"/>
</dbReference>
<organism evidence="2">
    <name type="scientific">Pyxidicoccus fallax</name>
    <dbReference type="NCBI Taxonomy" id="394095"/>
    <lineage>
        <taxon>Bacteria</taxon>
        <taxon>Pseudomonadati</taxon>
        <taxon>Myxococcota</taxon>
        <taxon>Myxococcia</taxon>
        <taxon>Myxococcales</taxon>
        <taxon>Cystobacterineae</taxon>
        <taxon>Myxococcaceae</taxon>
        <taxon>Pyxidicoccus</taxon>
    </lineage>
</organism>
<dbReference type="SUPFAM" id="SSF52980">
    <property type="entry name" value="Restriction endonuclease-like"/>
    <property type="match status" value="1"/>
</dbReference>
<dbReference type="AlphaFoldDB" id="A0A3S5GXW4"/>
<evidence type="ECO:0000259" key="1">
    <source>
        <dbReference type="Pfam" id="PF05685"/>
    </source>
</evidence>